<evidence type="ECO:0000259" key="3">
    <source>
        <dbReference type="Pfam" id="PF07687"/>
    </source>
</evidence>
<dbReference type="GO" id="GO:0016787">
    <property type="term" value="F:hydrolase activity"/>
    <property type="evidence" value="ECO:0007669"/>
    <property type="project" value="UniProtKB-KW"/>
</dbReference>
<keyword evidence="2" id="KW-0378">Hydrolase</keyword>
<dbReference type="GO" id="GO:0046872">
    <property type="term" value="F:metal ion binding"/>
    <property type="evidence" value="ECO:0007669"/>
    <property type="project" value="UniProtKB-KW"/>
</dbReference>
<evidence type="ECO:0000313" key="4">
    <source>
        <dbReference type="EMBL" id="SFE82758.1"/>
    </source>
</evidence>
<keyword evidence="5" id="KW-1185">Reference proteome</keyword>
<dbReference type="InterPro" id="IPR036264">
    <property type="entry name" value="Bact_exopeptidase_dim_dom"/>
</dbReference>
<dbReference type="Gene3D" id="3.30.70.360">
    <property type="match status" value="1"/>
</dbReference>
<dbReference type="AlphaFoldDB" id="A0A1I2DQI2"/>
<dbReference type="InterPro" id="IPR050072">
    <property type="entry name" value="Peptidase_M20A"/>
</dbReference>
<sequence length="365" mass="40429">MGDPIPLLEKLVKIDSSTKSGVNQSIAYCEEWLKKRGLPVKKLENNGYHMLVSELGKGDKTIILNGHIDVIEADEKQFQPYIEEGKLYGRGSADMKAGVAAMMETMDQLKKMNPNCKVQLQIVPDEETGGINGTKYLTEQGYIGDFIICGEPTNLGIAIQSKGVLQLDFTLEGKPAHGSRPWEGKNAIKEAYDLYEDILQLPFALETAPPMFDKPSINLAKIKAGTVYNKVPEKCEMSLDIRFLPDQSPEEIFKQIKDITKGEVHIHILNDPVKTKEDNPFVLSLAESLTSQTQLERANLYGQHGSNDGQYFTKYGGSAVEFGPAGFDWHGNKEMVYVESVRAYQNVLVDFVLSCSGIEKAISSG</sequence>
<gene>
    <name evidence="4" type="ORF">SAMN05192532_104234</name>
</gene>
<dbReference type="Pfam" id="PF01546">
    <property type="entry name" value="Peptidase_M20"/>
    <property type="match status" value="1"/>
</dbReference>
<name>A0A1I2DQI2_9BACI</name>
<dbReference type="Gene3D" id="3.40.630.10">
    <property type="entry name" value="Zn peptidases"/>
    <property type="match status" value="1"/>
</dbReference>
<accession>A0A1I2DQI2</accession>
<dbReference type="SUPFAM" id="SSF55031">
    <property type="entry name" value="Bacterial exopeptidase dimerisation domain"/>
    <property type="match status" value="1"/>
</dbReference>
<dbReference type="PANTHER" id="PTHR43808">
    <property type="entry name" value="ACETYLORNITHINE DEACETYLASE"/>
    <property type="match status" value="1"/>
</dbReference>
<evidence type="ECO:0000256" key="2">
    <source>
        <dbReference type="ARBA" id="ARBA00022801"/>
    </source>
</evidence>
<dbReference type="InterPro" id="IPR011650">
    <property type="entry name" value="Peptidase_M20_dimer"/>
</dbReference>
<protein>
    <submittedName>
        <fullName evidence="4">Succinyl-diaminopimelate desuccinylase</fullName>
    </submittedName>
</protein>
<reference evidence="4 5" key="1">
    <citation type="submission" date="2016-10" db="EMBL/GenBank/DDBJ databases">
        <authorList>
            <person name="de Groot N.N."/>
        </authorList>
    </citation>
    <scope>NUCLEOTIDE SEQUENCE [LARGE SCALE GENOMIC DNA]</scope>
    <source>
        <strain evidence="4 5">DSM 23995</strain>
    </source>
</reference>
<feature type="domain" description="Peptidase M20 dimerisation" evidence="3">
    <location>
        <begin position="160"/>
        <end position="261"/>
    </location>
</feature>
<dbReference type="STRING" id="930128.SAMN05192532_104234"/>
<organism evidence="4 5">
    <name type="scientific">Alteribacillus iranensis</name>
    <dbReference type="NCBI Taxonomy" id="930128"/>
    <lineage>
        <taxon>Bacteria</taxon>
        <taxon>Bacillati</taxon>
        <taxon>Bacillota</taxon>
        <taxon>Bacilli</taxon>
        <taxon>Bacillales</taxon>
        <taxon>Bacillaceae</taxon>
        <taxon>Alteribacillus</taxon>
    </lineage>
</organism>
<dbReference type="RefSeq" id="WP_177194788.1">
    <property type="nucleotide sequence ID" value="NZ_FONT01000004.1"/>
</dbReference>
<proteinExistence type="predicted"/>
<keyword evidence="1" id="KW-0479">Metal-binding</keyword>
<evidence type="ECO:0000313" key="5">
    <source>
        <dbReference type="Proteomes" id="UP000199516"/>
    </source>
</evidence>
<dbReference type="EMBL" id="FONT01000004">
    <property type="protein sequence ID" value="SFE82758.1"/>
    <property type="molecule type" value="Genomic_DNA"/>
</dbReference>
<dbReference type="Proteomes" id="UP000199516">
    <property type="component" value="Unassembled WGS sequence"/>
</dbReference>
<dbReference type="InterPro" id="IPR002933">
    <property type="entry name" value="Peptidase_M20"/>
</dbReference>
<dbReference type="SUPFAM" id="SSF53187">
    <property type="entry name" value="Zn-dependent exopeptidases"/>
    <property type="match status" value="1"/>
</dbReference>
<dbReference type="Pfam" id="PF07687">
    <property type="entry name" value="M20_dimer"/>
    <property type="match status" value="1"/>
</dbReference>
<evidence type="ECO:0000256" key="1">
    <source>
        <dbReference type="ARBA" id="ARBA00022723"/>
    </source>
</evidence>